<name>A0A934S8E7_9BACT</name>
<dbReference type="RefSeq" id="WP_200270169.1">
    <property type="nucleotide sequence ID" value="NZ_JAENIJ010000013.1"/>
</dbReference>
<evidence type="ECO:0000313" key="3">
    <source>
        <dbReference type="Proteomes" id="UP000603141"/>
    </source>
</evidence>
<dbReference type="AlphaFoldDB" id="A0A934S8E7"/>
<evidence type="ECO:0000256" key="1">
    <source>
        <dbReference type="SAM" id="SignalP"/>
    </source>
</evidence>
<reference evidence="2" key="1">
    <citation type="submission" date="2021-01" db="EMBL/GenBank/DDBJ databases">
        <title>Modified the classification status of verrucomicrobia.</title>
        <authorList>
            <person name="Feng X."/>
        </authorList>
    </citation>
    <scope>NUCLEOTIDE SEQUENCE</scope>
    <source>
        <strain evidence="2">KCTC 22041</strain>
    </source>
</reference>
<proteinExistence type="predicted"/>
<comment type="caution">
    <text evidence="2">The sequence shown here is derived from an EMBL/GenBank/DDBJ whole genome shotgun (WGS) entry which is preliminary data.</text>
</comment>
<dbReference type="Proteomes" id="UP000603141">
    <property type="component" value="Unassembled WGS sequence"/>
</dbReference>
<sequence>MTRFRMLPASPWKKLSALAAPLIWAISSTQAAIPGAWETFPTQANADAWQVYDFNDGFDYIPDYNDSESGGKFIEFQHIDDEPLIFYADYLPGDEALIGDYTEANVGAISCEIYIEDLDKFEYTDCTVYADGPAGLTTYYSEAFFYDQFDDDGWWKLTYSFDRPWYYFNDDDEFVQVADNSTFLHDVRRLEFGFYPREGTTAGAYAALDDVKLEPRLEPADLTTGVTDGAFTLSFTKLPAVSYDLEKLSSAEPFSWSTVSGQTGQTAPGTFAFSTPTDQQREIFRVSSEPIYTEIETDP</sequence>
<gene>
    <name evidence="2" type="ORF">JIN85_09940</name>
</gene>
<evidence type="ECO:0000313" key="2">
    <source>
        <dbReference type="EMBL" id="MBK1882736.1"/>
    </source>
</evidence>
<protein>
    <recommendedName>
        <fullName evidence="4">Carbohydrate-binding domain-containing protein</fullName>
    </recommendedName>
</protein>
<evidence type="ECO:0008006" key="4">
    <source>
        <dbReference type="Google" id="ProtNLM"/>
    </source>
</evidence>
<keyword evidence="3" id="KW-1185">Reference proteome</keyword>
<organism evidence="2 3">
    <name type="scientific">Luteolibacter pohnpeiensis</name>
    <dbReference type="NCBI Taxonomy" id="454153"/>
    <lineage>
        <taxon>Bacteria</taxon>
        <taxon>Pseudomonadati</taxon>
        <taxon>Verrucomicrobiota</taxon>
        <taxon>Verrucomicrobiia</taxon>
        <taxon>Verrucomicrobiales</taxon>
        <taxon>Verrucomicrobiaceae</taxon>
        <taxon>Luteolibacter</taxon>
    </lineage>
</organism>
<accession>A0A934S8E7</accession>
<feature type="chain" id="PRO_5036863095" description="Carbohydrate-binding domain-containing protein" evidence="1">
    <location>
        <begin position="32"/>
        <end position="299"/>
    </location>
</feature>
<dbReference type="EMBL" id="JAENIJ010000013">
    <property type="protein sequence ID" value="MBK1882736.1"/>
    <property type="molecule type" value="Genomic_DNA"/>
</dbReference>
<feature type="signal peptide" evidence="1">
    <location>
        <begin position="1"/>
        <end position="31"/>
    </location>
</feature>
<keyword evidence="1" id="KW-0732">Signal</keyword>